<organism evidence="2 3">
    <name type="scientific">Dreissena polymorpha</name>
    <name type="common">Zebra mussel</name>
    <name type="synonym">Mytilus polymorpha</name>
    <dbReference type="NCBI Taxonomy" id="45954"/>
    <lineage>
        <taxon>Eukaryota</taxon>
        <taxon>Metazoa</taxon>
        <taxon>Spiralia</taxon>
        <taxon>Lophotrochozoa</taxon>
        <taxon>Mollusca</taxon>
        <taxon>Bivalvia</taxon>
        <taxon>Autobranchia</taxon>
        <taxon>Heteroconchia</taxon>
        <taxon>Euheterodonta</taxon>
        <taxon>Imparidentia</taxon>
        <taxon>Neoheterodontei</taxon>
        <taxon>Myida</taxon>
        <taxon>Dreissenoidea</taxon>
        <taxon>Dreissenidae</taxon>
        <taxon>Dreissena</taxon>
    </lineage>
</organism>
<proteinExistence type="predicted"/>
<name>A0A9D4L7R6_DREPO</name>
<reference evidence="2" key="2">
    <citation type="submission" date="2020-11" db="EMBL/GenBank/DDBJ databases">
        <authorList>
            <person name="McCartney M.A."/>
            <person name="Auch B."/>
            <person name="Kono T."/>
            <person name="Mallez S."/>
            <person name="Becker A."/>
            <person name="Gohl D.M."/>
            <person name="Silverstein K.A.T."/>
            <person name="Koren S."/>
            <person name="Bechman K.B."/>
            <person name="Herman A."/>
            <person name="Abrahante J.E."/>
            <person name="Garbe J."/>
        </authorList>
    </citation>
    <scope>NUCLEOTIDE SEQUENCE</scope>
    <source>
        <strain evidence="2">Duluth1</strain>
        <tissue evidence="2">Whole animal</tissue>
    </source>
</reference>
<evidence type="ECO:0000313" key="3">
    <source>
        <dbReference type="Proteomes" id="UP000828390"/>
    </source>
</evidence>
<feature type="region of interest" description="Disordered" evidence="1">
    <location>
        <begin position="1"/>
        <end position="30"/>
    </location>
</feature>
<feature type="compositionally biased region" description="Acidic residues" evidence="1">
    <location>
        <begin position="1"/>
        <end position="14"/>
    </location>
</feature>
<gene>
    <name evidence="2" type="ORF">DPMN_096127</name>
</gene>
<dbReference type="Proteomes" id="UP000828390">
    <property type="component" value="Unassembled WGS sequence"/>
</dbReference>
<evidence type="ECO:0000256" key="1">
    <source>
        <dbReference type="SAM" id="MobiDB-lite"/>
    </source>
</evidence>
<sequence>MSEDLYEYDSEVTDGSDAVIEPSDKETQPPLEECGQEVEWSQSPLGYFVSHGEGKHVKKCQVIYNRTTFLHPLKVGI</sequence>
<reference evidence="2" key="1">
    <citation type="journal article" date="2019" name="bioRxiv">
        <title>The Genome of the Zebra Mussel, Dreissena polymorpha: A Resource for Invasive Species Research.</title>
        <authorList>
            <person name="McCartney M.A."/>
            <person name="Auch B."/>
            <person name="Kono T."/>
            <person name="Mallez S."/>
            <person name="Zhang Y."/>
            <person name="Obille A."/>
            <person name="Becker A."/>
            <person name="Abrahante J.E."/>
            <person name="Garbe J."/>
            <person name="Badalamenti J.P."/>
            <person name="Herman A."/>
            <person name="Mangelson H."/>
            <person name="Liachko I."/>
            <person name="Sullivan S."/>
            <person name="Sone E.D."/>
            <person name="Koren S."/>
            <person name="Silverstein K.A.T."/>
            <person name="Beckman K.B."/>
            <person name="Gohl D.M."/>
        </authorList>
    </citation>
    <scope>NUCLEOTIDE SEQUENCE</scope>
    <source>
        <strain evidence="2">Duluth1</strain>
        <tissue evidence="2">Whole animal</tissue>
    </source>
</reference>
<dbReference type="AlphaFoldDB" id="A0A9D4L7R6"/>
<accession>A0A9D4L7R6</accession>
<keyword evidence="3" id="KW-1185">Reference proteome</keyword>
<dbReference type="EMBL" id="JAIWYP010000003">
    <property type="protein sequence ID" value="KAH3853597.1"/>
    <property type="molecule type" value="Genomic_DNA"/>
</dbReference>
<comment type="caution">
    <text evidence="2">The sequence shown here is derived from an EMBL/GenBank/DDBJ whole genome shotgun (WGS) entry which is preliminary data.</text>
</comment>
<protein>
    <submittedName>
        <fullName evidence="2">Uncharacterized protein</fullName>
    </submittedName>
</protein>
<evidence type="ECO:0000313" key="2">
    <source>
        <dbReference type="EMBL" id="KAH3853597.1"/>
    </source>
</evidence>